<dbReference type="InterPro" id="IPR004330">
    <property type="entry name" value="FAR1_DNA_bnd_dom"/>
</dbReference>
<dbReference type="GO" id="GO:0006355">
    <property type="term" value="P:regulation of DNA-templated transcription"/>
    <property type="evidence" value="ECO:0007669"/>
    <property type="project" value="UniProtKB-UniRule"/>
</dbReference>
<evidence type="ECO:0000256" key="6">
    <source>
        <dbReference type="RuleBase" id="RU367018"/>
    </source>
</evidence>
<dbReference type="Proteomes" id="UP000243499">
    <property type="component" value="Chromosome 9"/>
</dbReference>
<keyword evidence="6" id="KW-0539">Nucleus</keyword>
<dbReference type="GO" id="GO:0008270">
    <property type="term" value="F:zinc ion binding"/>
    <property type="evidence" value="ECO:0007669"/>
    <property type="project" value="UniProtKB-UniRule"/>
</dbReference>
<dbReference type="InterPro" id="IPR006564">
    <property type="entry name" value="Znf_PMZ"/>
</dbReference>
<gene>
    <name evidence="8" type="ORF">PAHAL_9G107200</name>
</gene>
<dbReference type="PANTHER" id="PTHR31669">
    <property type="entry name" value="PROTEIN FAR1-RELATED SEQUENCE 10-RELATED"/>
    <property type="match status" value="1"/>
</dbReference>
<dbReference type="Pfam" id="PF04434">
    <property type="entry name" value="SWIM"/>
    <property type="match status" value="1"/>
</dbReference>
<dbReference type="PROSITE" id="PS50966">
    <property type="entry name" value="ZF_SWIM"/>
    <property type="match status" value="1"/>
</dbReference>
<feature type="domain" description="SWIM-type" evidence="7">
    <location>
        <begin position="510"/>
        <end position="546"/>
    </location>
</feature>
<dbReference type="SMART" id="SM00575">
    <property type="entry name" value="ZnF_PMZ"/>
    <property type="match status" value="1"/>
</dbReference>
<organism evidence="8">
    <name type="scientific">Panicum hallii</name>
    <dbReference type="NCBI Taxonomy" id="206008"/>
    <lineage>
        <taxon>Eukaryota</taxon>
        <taxon>Viridiplantae</taxon>
        <taxon>Streptophyta</taxon>
        <taxon>Embryophyta</taxon>
        <taxon>Tracheophyta</taxon>
        <taxon>Spermatophyta</taxon>
        <taxon>Magnoliopsida</taxon>
        <taxon>Liliopsida</taxon>
        <taxon>Poales</taxon>
        <taxon>Poaceae</taxon>
        <taxon>PACMAD clade</taxon>
        <taxon>Panicoideae</taxon>
        <taxon>Panicodae</taxon>
        <taxon>Paniceae</taxon>
        <taxon>Panicinae</taxon>
        <taxon>Panicum</taxon>
        <taxon>Panicum sect. Panicum</taxon>
    </lineage>
</organism>
<dbReference type="EMBL" id="CM008054">
    <property type="protein sequence ID" value="PVH31302.1"/>
    <property type="molecule type" value="Genomic_DNA"/>
</dbReference>
<evidence type="ECO:0000256" key="3">
    <source>
        <dbReference type="ARBA" id="ARBA00022771"/>
    </source>
</evidence>
<keyword evidence="2 6" id="KW-0479">Metal-binding</keyword>
<reference evidence="8" key="1">
    <citation type="submission" date="2018-04" db="EMBL/GenBank/DDBJ databases">
        <title>WGS assembly of Panicum hallii.</title>
        <authorList>
            <person name="Lovell J."/>
            <person name="Jenkins J."/>
            <person name="Lowry D."/>
            <person name="Mamidi S."/>
            <person name="Sreedasyam A."/>
            <person name="Weng X."/>
            <person name="Barry K."/>
            <person name="Bonette J."/>
            <person name="Campitelli B."/>
            <person name="Daum C."/>
            <person name="Gordon S."/>
            <person name="Gould B."/>
            <person name="Lipzen A."/>
            <person name="Macqueen A."/>
            <person name="Palacio-Mejia J."/>
            <person name="Plott C."/>
            <person name="Shakirov E."/>
            <person name="Shu S."/>
            <person name="Yoshinaga Y."/>
            <person name="Zane M."/>
            <person name="Rokhsar D."/>
            <person name="Grimwood J."/>
            <person name="Schmutz J."/>
            <person name="Juenger T."/>
        </authorList>
    </citation>
    <scope>NUCLEOTIDE SEQUENCE [LARGE SCALE GENOMIC DNA]</scope>
    <source>
        <strain evidence="8">FIL2</strain>
    </source>
</reference>
<dbReference type="Pfam" id="PF03101">
    <property type="entry name" value="FAR1"/>
    <property type="match status" value="1"/>
</dbReference>
<dbReference type="Gramene" id="PVH31302">
    <property type="protein sequence ID" value="PVH31302"/>
    <property type="gene ID" value="PAHAL_9G107200"/>
</dbReference>
<comment type="subcellular location">
    <subcellularLocation>
        <location evidence="6">Nucleus</location>
    </subcellularLocation>
</comment>
<dbReference type="GO" id="GO:0005634">
    <property type="term" value="C:nucleus"/>
    <property type="evidence" value="ECO:0007669"/>
    <property type="project" value="UniProtKB-SubCell"/>
</dbReference>
<dbReference type="PANTHER" id="PTHR31669:SF299">
    <property type="entry name" value="PROTEIN FAR1-RELATED SEQUENCE"/>
    <property type="match status" value="1"/>
</dbReference>
<evidence type="ECO:0000259" key="7">
    <source>
        <dbReference type="PROSITE" id="PS50966"/>
    </source>
</evidence>
<evidence type="ECO:0000256" key="5">
    <source>
        <dbReference type="PROSITE-ProRule" id="PRU00325"/>
    </source>
</evidence>
<name>A0A2T8I0Y6_9POAL</name>
<keyword evidence="4 6" id="KW-0862">Zinc</keyword>
<evidence type="ECO:0000256" key="2">
    <source>
        <dbReference type="ARBA" id="ARBA00022723"/>
    </source>
</evidence>
<evidence type="ECO:0000256" key="1">
    <source>
        <dbReference type="ARBA" id="ARBA00005889"/>
    </source>
</evidence>
<comment type="function">
    <text evidence="6">Putative transcription activator involved in regulating light control of development.</text>
</comment>
<keyword evidence="3 5" id="KW-0863">Zinc-finger</keyword>
<dbReference type="InterPro" id="IPR031052">
    <property type="entry name" value="FHY3/FAR1"/>
</dbReference>
<proteinExistence type="inferred from homology"/>
<dbReference type="InterPro" id="IPR007527">
    <property type="entry name" value="Znf_SWIM"/>
</dbReference>
<accession>A0A2T8I0Y6</accession>
<sequence length="642" mass="74003">MIPKVGMRFISEQEAYEFYNAYAWEIGFSVRKTGFHYLGDSLTIKTRTFCCFRQGKSAPKKKSDSTDGNLRFNRPEIRCSCPARMKINLIDGSYFVYEFESEHNHILATPEQRHQLRSQRKVDEAKISRIEVAKSVGISTKAAVDLLAKEAGGIENLGFTRVDVKNRLYTKRSLMVHKGDTSGVLEYIERRSSEDAKFFYSIQVDEDDLITNIFWADSKMVADYEAFVDVVGFDTTYRKLDDGHPLGLLVGVNNHKKTTIFGAALLYNETTESFIWLFRTFLNVMSGKKPQTILTDEDAAMAKAIKIVLQGTHHRICVWHMNQNACKHLAGVVEDYKKFNIEFQKCIYDQEEEEDFINAWNQLLTIFKLQGNKWLQRLFDKRYLWALVYGRNTFSADMVLTQRNESLNNELKGYISVKHDMLTFFGHFDRLVGDKRYEEVTCDFRATQSTPKPKAAVEMLKKVTTMYTPAIFKLFEEQVLQTLNCELFYCGDDGAEKVYKTRVYGKNHEHTVRFSSLESTVLCSCKKFEFAGILCSHALKILDVNNIKSVPEKYILKRWTVDAKVLHISSMCNIHEDPKVNISNRYSTLCRIFNRIAVRASQFDEAYSTCTKNAENLAEEIEKMLKIRSESDLNNSSIPHGT</sequence>
<comment type="similarity">
    <text evidence="1 6">Belongs to the FHY3/FAR1 family.</text>
</comment>
<dbReference type="InterPro" id="IPR018289">
    <property type="entry name" value="MULE_transposase_dom"/>
</dbReference>
<protein>
    <recommendedName>
        <fullName evidence="6">Protein FAR1-RELATED SEQUENCE</fullName>
    </recommendedName>
</protein>
<evidence type="ECO:0000313" key="8">
    <source>
        <dbReference type="EMBL" id="PVH31302.1"/>
    </source>
</evidence>
<dbReference type="AlphaFoldDB" id="A0A2T8I0Y6"/>
<dbReference type="Pfam" id="PF10551">
    <property type="entry name" value="MULE"/>
    <property type="match status" value="1"/>
</dbReference>
<evidence type="ECO:0000256" key="4">
    <source>
        <dbReference type="ARBA" id="ARBA00022833"/>
    </source>
</evidence>